<reference evidence="10" key="1">
    <citation type="submission" date="2020-08" db="EMBL/GenBank/DDBJ databases">
        <title>Multicomponent nature underlies the extraordinary mechanical properties of spider dragline silk.</title>
        <authorList>
            <person name="Kono N."/>
            <person name="Nakamura H."/>
            <person name="Mori M."/>
            <person name="Yoshida Y."/>
            <person name="Ohtoshi R."/>
            <person name="Malay A.D."/>
            <person name="Moran D.A.P."/>
            <person name="Tomita M."/>
            <person name="Numata K."/>
            <person name="Arakawa K."/>
        </authorList>
    </citation>
    <scope>NUCLEOTIDE SEQUENCE</scope>
</reference>
<keyword evidence="3" id="KW-0677">Repeat</keyword>
<dbReference type="GO" id="GO:0008270">
    <property type="term" value="F:zinc ion binding"/>
    <property type="evidence" value="ECO:0007669"/>
    <property type="project" value="UniProtKB-KW"/>
</dbReference>
<dbReference type="GO" id="GO:0000981">
    <property type="term" value="F:DNA-binding transcription factor activity, RNA polymerase II-specific"/>
    <property type="evidence" value="ECO:0007669"/>
    <property type="project" value="TreeGrafter"/>
</dbReference>
<dbReference type="PANTHER" id="PTHR24388">
    <property type="entry name" value="ZINC FINGER PROTEIN"/>
    <property type="match status" value="1"/>
</dbReference>
<dbReference type="Proteomes" id="UP000887013">
    <property type="component" value="Unassembled WGS sequence"/>
</dbReference>
<keyword evidence="2" id="KW-0479">Metal-binding</keyword>
<keyword evidence="5" id="KW-0862">Zinc</keyword>
<keyword evidence="4 8" id="KW-0863">Zinc-finger</keyword>
<evidence type="ECO:0000259" key="9">
    <source>
        <dbReference type="PROSITE" id="PS50157"/>
    </source>
</evidence>
<accession>A0A8X6QQU7</accession>
<dbReference type="SMART" id="SM00355">
    <property type="entry name" value="ZnF_C2H2"/>
    <property type="match status" value="4"/>
</dbReference>
<comment type="similarity">
    <text evidence="7">Belongs to the snail C2H2-type zinc-finger protein family.</text>
</comment>
<dbReference type="Gene3D" id="3.30.160.60">
    <property type="entry name" value="Classic Zinc Finger"/>
    <property type="match status" value="2"/>
</dbReference>
<dbReference type="Pfam" id="PF12874">
    <property type="entry name" value="zf-met"/>
    <property type="match status" value="1"/>
</dbReference>
<evidence type="ECO:0000256" key="2">
    <source>
        <dbReference type="ARBA" id="ARBA00022723"/>
    </source>
</evidence>
<dbReference type="PROSITE" id="PS50157">
    <property type="entry name" value="ZINC_FINGER_C2H2_2"/>
    <property type="match status" value="3"/>
</dbReference>
<dbReference type="Pfam" id="PF12171">
    <property type="entry name" value="zf-C2H2_jaz"/>
    <property type="match status" value="1"/>
</dbReference>
<feature type="domain" description="C2H2-type" evidence="9">
    <location>
        <begin position="225"/>
        <end position="252"/>
    </location>
</feature>
<feature type="domain" description="C2H2-type" evidence="9">
    <location>
        <begin position="169"/>
        <end position="196"/>
    </location>
</feature>
<proteinExistence type="inferred from homology"/>
<evidence type="ECO:0000256" key="7">
    <source>
        <dbReference type="ARBA" id="ARBA00037948"/>
    </source>
</evidence>
<dbReference type="GO" id="GO:0071897">
    <property type="term" value="P:DNA biosynthetic process"/>
    <property type="evidence" value="ECO:0007669"/>
    <property type="project" value="UniProtKB-ARBA"/>
</dbReference>
<gene>
    <name evidence="10" type="primary">AVEN_47194_1</name>
    <name evidence="10" type="ORF">NPIL_406871</name>
</gene>
<evidence type="ECO:0000313" key="11">
    <source>
        <dbReference type="Proteomes" id="UP000887013"/>
    </source>
</evidence>
<dbReference type="EMBL" id="BMAW01035324">
    <property type="protein sequence ID" value="GFU39251.1"/>
    <property type="molecule type" value="Genomic_DNA"/>
</dbReference>
<evidence type="ECO:0000256" key="6">
    <source>
        <dbReference type="ARBA" id="ARBA00023242"/>
    </source>
</evidence>
<dbReference type="InterPro" id="IPR050527">
    <property type="entry name" value="Snail/Krueppel_Znf"/>
</dbReference>
<name>A0A8X6QQU7_NEPPI</name>
<comment type="caution">
    <text evidence="10">The sequence shown here is derived from an EMBL/GenBank/DDBJ whole genome shotgun (WGS) entry which is preliminary data.</text>
</comment>
<dbReference type="GO" id="GO:0000978">
    <property type="term" value="F:RNA polymerase II cis-regulatory region sequence-specific DNA binding"/>
    <property type="evidence" value="ECO:0007669"/>
    <property type="project" value="TreeGrafter"/>
</dbReference>
<keyword evidence="11" id="KW-1185">Reference proteome</keyword>
<dbReference type="InterPro" id="IPR043502">
    <property type="entry name" value="DNA/RNA_pol_sf"/>
</dbReference>
<dbReference type="InterPro" id="IPR036236">
    <property type="entry name" value="Znf_C2H2_sf"/>
</dbReference>
<evidence type="ECO:0000256" key="5">
    <source>
        <dbReference type="ARBA" id="ARBA00022833"/>
    </source>
</evidence>
<dbReference type="Pfam" id="PF00096">
    <property type="entry name" value="zf-C2H2"/>
    <property type="match status" value="2"/>
</dbReference>
<dbReference type="PANTHER" id="PTHR24388:SF54">
    <property type="entry name" value="PROTEIN ESCARGOT"/>
    <property type="match status" value="1"/>
</dbReference>
<evidence type="ECO:0000256" key="1">
    <source>
        <dbReference type="ARBA" id="ARBA00004123"/>
    </source>
</evidence>
<organism evidence="10 11">
    <name type="scientific">Nephila pilipes</name>
    <name type="common">Giant wood spider</name>
    <name type="synonym">Nephila maculata</name>
    <dbReference type="NCBI Taxonomy" id="299642"/>
    <lineage>
        <taxon>Eukaryota</taxon>
        <taxon>Metazoa</taxon>
        <taxon>Ecdysozoa</taxon>
        <taxon>Arthropoda</taxon>
        <taxon>Chelicerata</taxon>
        <taxon>Arachnida</taxon>
        <taxon>Araneae</taxon>
        <taxon>Araneomorphae</taxon>
        <taxon>Entelegynae</taxon>
        <taxon>Araneoidea</taxon>
        <taxon>Nephilidae</taxon>
        <taxon>Nephila</taxon>
    </lineage>
</organism>
<dbReference type="InterPro" id="IPR022755">
    <property type="entry name" value="Znf_C2H2_jaz"/>
</dbReference>
<evidence type="ECO:0000256" key="4">
    <source>
        <dbReference type="ARBA" id="ARBA00022771"/>
    </source>
</evidence>
<evidence type="ECO:0000256" key="8">
    <source>
        <dbReference type="PROSITE-ProRule" id="PRU00042"/>
    </source>
</evidence>
<dbReference type="AlphaFoldDB" id="A0A8X6QQU7"/>
<dbReference type="GO" id="GO:0005634">
    <property type="term" value="C:nucleus"/>
    <property type="evidence" value="ECO:0007669"/>
    <property type="project" value="UniProtKB-SubCell"/>
</dbReference>
<sequence>MANLKLNPSKCNLFRREVGYLGHIISAEDVRTDPEKISVVKGWSRPPIAEFSWTMHVLQEICQGFFKHCQTPSQVDRNRNSCGQMNARKLSVISIAGYSRFENTQENVPIEILPFLRQRPELTIFSSKPVPPPPTTRTVQYHCEFCPFETGSVQQFENHLNSHKSTTAHQCSICGKLFKNTSKLQAHMLTHDSNRQHTCIYCEKKFKTPATLKAHMKSHFQFEPLKCKYCEKGFPNETLLKRHIMQQHQVHQ</sequence>
<evidence type="ECO:0000313" key="10">
    <source>
        <dbReference type="EMBL" id="GFU39251.1"/>
    </source>
</evidence>
<dbReference type="PROSITE" id="PS00028">
    <property type="entry name" value="ZINC_FINGER_C2H2_1"/>
    <property type="match status" value="3"/>
</dbReference>
<keyword evidence="6" id="KW-0539">Nucleus</keyword>
<dbReference type="InterPro" id="IPR043128">
    <property type="entry name" value="Rev_trsase/Diguanyl_cyclase"/>
</dbReference>
<dbReference type="OrthoDB" id="6432771at2759"/>
<dbReference type="SUPFAM" id="SSF57667">
    <property type="entry name" value="beta-beta-alpha zinc fingers"/>
    <property type="match status" value="2"/>
</dbReference>
<evidence type="ECO:0000256" key="3">
    <source>
        <dbReference type="ARBA" id="ARBA00022737"/>
    </source>
</evidence>
<comment type="subcellular location">
    <subcellularLocation>
        <location evidence="1">Nucleus</location>
    </subcellularLocation>
</comment>
<feature type="domain" description="C2H2-type" evidence="9">
    <location>
        <begin position="197"/>
        <end position="224"/>
    </location>
</feature>
<protein>
    <recommendedName>
        <fullName evidence="9">C2H2-type domain-containing protein</fullName>
    </recommendedName>
</protein>
<dbReference type="InterPro" id="IPR013087">
    <property type="entry name" value="Znf_C2H2_type"/>
</dbReference>
<dbReference type="Gene3D" id="3.30.70.270">
    <property type="match status" value="1"/>
</dbReference>
<dbReference type="SUPFAM" id="SSF56672">
    <property type="entry name" value="DNA/RNA polymerases"/>
    <property type="match status" value="1"/>
</dbReference>